<evidence type="ECO:0008006" key="3">
    <source>
        <dbReference type="Google" id="ProtNLM"/>
    </source>
</evidence>
<dbReference type="RefSeq" id="WP_249479258.1">
    <property type="nucleotide sequence ID" value="NZ_CP097218.1"/>
</dbReference>
<accession>A0ABY4N6A9</accession>
<sequence>MSLERMFEDLESRMDHLESEERRAVTEELTRAERAQVLVLDRLRGAVGHDIRAHLRDGAVVGGEVVEVGADWVRLRSGADARSAWLVLGAIVLLEGLPERVREPGRTRLRPPGLGTALRALARDRALVHVRTAAGEMRGRIAGVGQDALDLRLLPSGEQRPAYGTRAVTILLSGIFSITAQRPD</sequence>
<keyword evidence="2" id="KW-1185">Reference proteome</keyword>
<protein>
    <recommendedName>
        <fullName evidence="3">Fis family transcriptional regulator</fullName>
    </recommendedName>
</protein>
<name>A0ABY4N6A9_9MICO</name>
<dbReference type="EMBL" id="CP097218">
    <property type="protein sequence ID" value="UQN30087.1"/>
    <property type="molecule type" value="Genomic_DNA"/>
</dbReference>
<evidence type="ECO:0000313" key="2">
    <source>
        <dbReference type="Proteomes" id="UP001055868"/>
    </source>
</evidence>
<reference evidence="1" key="1">
    <citation type="submission" date="2022-05" db="EMBL/GenBank/DDBJ databases">
        <title>Genomic analysis of Brachybacterium sp. CBA3104.</title>
        <authorList>
            <person name="Roh S.W."/>
            <person name="Kim Y.B."/>
            <person name="Kim Y."/>
        </authorList>
    </citation>
    <scope>NUCLEOTIDE SEQUENCE</scope>
    <source>
        <strain evidence="1">CBA3104</strain>
    </source>
</reference>
<organism evidence="1 2">
    <name type="scientific">Brachybacterium kimchii</name>
    <dbReference type="NCBI Taxonomy" id="2942909"/>
    <lineage>
        <taxon>Bacteria</taxon>
        <taxon>Bacillati</taxon>
        <taxon>Actinomycetota</taxon>
        <taxon>Actinomycetes</taxon>
        <taxon>Micrococcales</taxon>
        <taxon>Dermabacteraceae</taxon>
        <taxon>Brachybacterium</taxon>
    </lineage>
</organism>
<dbReference type="Proteomes" id="UP001055868">
    <property type="component" value="Chromosome"/>
</dbReference>
<gene>
    <name evidence="1" type="ORF">M4486_01690</name>
</gene>
<proteinExistence type="predicted"/>
<evidence type="ECO:0000313" key="1">
    <source>
        <dbReference type="EMBL" id="UQN30087.1"/>
    </source>
</evidence>